<dbReference type="OrthoDB" id="4335181at2"/>
<dbReference type="AlphaFoldDB" id="A0A3B0A4S5"/>
<protein>
    <submittedName>
        <fullName evidence="2">STAS domain-containing protein</fullName>
    </submittedName>
</protein>
<evidence type="ECO:0000313" key="2">
    <source>
        <dbReference type="EMBL" id="RKN55463.1"/>
    </source>
</evidence>
<gene>
    <name evidence="2" type="ORF">D7193_12485</name>
</gene>
<name>A0A3B0A4S5_9ACTN</name>
<dbReference type="InterPro" id="IPR036513">
    <property type="entry name" value="STAS_dom_sf"/>
</dbReference>
<accession>A0A3B0A4S5</accession>
<dbReference type="SUPFAM" id="SSF52091">
    <property type="entry name" value="SpoIIaa-like"/>
    <property type="match status" value="1"/>
</dbReference>
<sequence length="107" mass="10893">MSFPAPGGPTRVVAPVISFPVGPTVVRADIPALCADLAGLLRGRGPGVVTCDVGGVVRPDVVTVEALARLGLTARRHGWRLVVSGGDPGLWRLVALLGLTGVLGRVP</sequence>
<organism evidence="2 3">
    <name type="scientific">Micromonospora costi</name>
    <dbReference type="NCBI Taxonomy" id="1530042"/>
    <lineage>
        <taxon>Bacteria</taxon>
        <taxon>Bacillati</taxon>
        <taxon>Actinomycetota</taxon>
        <taxon>Actinomycetes</taxon>
        <taxon>Micromonosporales</taxon>
        <taxon>Micromonosporaceae</taxon>
        <taxon>Micromonospora</taxon>
    </lineage>
</organism>
<comment type="caution">
    <text evidence="2">The sequence shown here is derived from an EMBL/GenBank/DDBJ whole genome shotgun (WGS) entry which is preliminary data.</text>
</comment>
<dbReference type="Pfam" id="PF13466">
    <property type="entry name" value="STAS_2"/>
    <property type="match status" value="1"/>
</dbReference>
<dbReference type="InterPro" id="IPR058548">
    <property type="entry name" value="MlaB-like_STAS"/>
</dbReference>
<dbReference type="EMBL" id="RBAN01000002">
    <property type="protein sequence ID" value="RKN55463.1"/>
    <property type="molecule type" value="Genomic_DNA"/>
</dbReference>
<reference evidence="2 3" key="1">
    <citation type="journal article" date="2015" name="Int. J. Syst. Evol. Microbiol.">
        <title>Micromonospora costi sp. nov., isolated from a leaf of Costus speciosus.</title>
        <authorList>
            <person name="Thawai C."/>
        </authorList>
    </citation>
    <scope>NUCLEOTIDE SEQUENCE [LARGE SCALE GENOMIC DNA]</scope>
    <source>
        <strain evidence="2 3">CS1-12</strain>
    </source>
</reference>
<dbReference type="Proteomes" id="UP000279968">
    <property type="component" value="Unassembled WGS sequence"/>
</dbReference>
<evidence type="ECO:0000259" key="1">
    <source>
        <dbReference type="Pfam" id="PF13466"/>
    </source>
</evidence>
<keyword evidence="3" id="KW-1185">Reference proteome</keyword>
<evidence type="ECO:0000313" key="3">
    <source>
        <dbReference type="Proteomes" id="UP000279968"/>
    </source>
</evidence>
<feature type="domain" description="MlaB-like STAS" evidence="1">
    <location>
        <begin position="27"/>
        <end position="99"/>
    </location>
</feature>
<dbReference type="Gene3D" id="3.30.750.24">
    <property type="entry name" value="STAS domain"/>
    <property type="match status" value="1"/>
</dbReference>
<proteinExistence type="predicted"/>